<evidence type="ECO:0000313" key="3">
    <source>
        <dbReference type="EMBL" id="QDT08509.1"/>
    </source>
</evidence>
<dbReference type="InterPro" id="IPR000683">
    <property type="entry name" value="Gfo/Idh/MocA-like_OxRdtase_N"/>
</dbReference>
<feature type="domain" description="GFO/IDH/MocA-like oxidoreductase" evidence="2">
    <location>
        <begin position="150"/>
        <end position="281"/>
    </location>
</feature>
<dbReference type="GO" id="GO:0000166">
    <property type="term" value="F:nucleotide binding"/>
    <property type="evidence" value="ECO:0007669"/>
    <property type="project" value="InterPro"/>
</dbReference>
<dbReference type="SUPFAM" id="SSF51735">
    <property type="entry name" value="NAD(P)-binding Rossmann-fold domains"/>
    <property type="match status" value="1"/>
</dbReference>
<dbReference type="GO" id="GO:0103074">
    <property type="term" value="F:glucose-6-phosphate 3-dehydrogenase activity"/>
    <property type="evidence" value="ECO:0007669"/>
    <property type="project" value="UniProtKB-EC"/>
</dbReference>
<feature type="domain" description="Gfo/Idh/MocA-like oxidoreductase N-terminal" evidence="1">
    <location>
        <begin position="19"/>
        <end position="141"/>
    </location>
</feature>
<dbReference type="SUPFAM" id="SSF55347">
    <property type="entry name" value="Glyceraldehyde-3-phosphate dehydrogenase-like, C-terminal domain"/>
    <property type="match status" value="1"/>
</dbReference>
<name>A0A517NN13_9BACT</name>
<dbReference type="AlphaFoldDB" id="A0A517NN13"/>
<proteinExistence type="predicted"/>
<dbReference type="EMBL" id="CP036526">
    <property type="protein sequence ID" value="QDT08509.1"/>
    <property type="molecule type" value="Genomic_DNA"/>
</dbReference>
<dbReference type="Pfam" id="PF01408">
    <property type="entry name" value="GFO_IDH_MocA"/>
    <property type="match status" value="1"/>
</dbReference>
<accession>A0A517NN13</accession>
<evidence type="ECO:0000259" key="2">
    <source>
        <dbReference type="Pfam" id="PF22725"/>
    </source>
</evidence>
<dbReference type="InterPro" id="IPR036291">
    <property type="entry name" value="NAD(P)-bd_dom_sf"/>
</dbReference>
<dbReference type="Gene3D" id="3.40.50.720">
    <property type="entry name" value="NAD(P)-binding Rossmann-like Domain"/>
    <property type="match status" value="1"/>
</dbReference>
<dbReference type="RefSeq" id="WP_419189575.1">
    <property type="nucleotide sequence ID" value="NZ_CP036526.1"/>
</dbReference>
<evidence type="ECO:0000259" key="1">
    <source>
        <dbReference type="Pfam" id="PF01408"/>
    </source>
</evidence>
<dbReference type="InterPro" id="IPR051317">
    <property type="entry name" value="Gfo/Idh/MocA_oxidoreduct"/>
</dbReference>
<dbReference type="Pfam" id="PF22725">
    <property type="entry name" value="GFO_IDH_MocA_C3"/>
    <property type="match status" value="1"/>
</dbReference>
<protein>
    <submittedName>
        <fullName evidence="3">Glucose-6-phosphate 3-dehydrogenase</fullName>
        <ecNumber evidence="3">1.1.1.361</ecNumber>
    </submittedName>
</protein>
<organism evidence="3 4">
    <name type="scientific">Stieleria marina</name>
    <dbReference type="NCBI Taxonomy" id="1930275"/>
    <lineage>
        <taxon>Bacteria</taxon>
        <taxon>Pseudomonadati</taxon>
        <taxon>Planctomycetota</taxon>
        <taxon>Planctomycetia</taxon>
        <taxon>Pirellulales</taxon>
        <taxon>Pirellulaceae</taxon>
        <taxon>Stieleria</taxon>
    </lineage>
</organism>
<sequence>MLPDNQSTPLRMGLIGGGGAGFIGKVHATAATLDNRAVIVAGALSSDPQRSRDSASMFGIDPARAYGSYRELIEGELKLPADQRVSFVSIATPNHTHAPIAIAALKAGLHVICDKPMTTGLDEADQVVAAAEESGRVFALTHNYSGYPMMRQARQMIAEGDLGEIIAVRANYVQGWMHGMDATQTPQRGAWKSDPTLNGQAGSLGDVGTHAFHLAGFVTGLKPESLLCRMQSYSEHHQLDDYGHALLQLDGGATGLITWSQVTHGRLNDLSIEIDGTKAALTWRQEEPNQLFVRSLGRPTQIYERNPNADYSTSQAVDACRLPGGHPEAFFEAFANVYSNAFDDILEIDCGESVDRHSTIYPSVYDGRDGVRFMDRCLQSNQNQSSWQSW</sequence>
<dbReference type="Proteomes" id="UP000319817">
    <property type="component" value="Chromosome"/>
</dbReference>
<reference evidence="3 4" key="1">
    <citation type="submission" date="2019-02" db="EMBL/GenBank/DDBJ databases">
        <title>Deep-cultivation of Planctomycetes and their phenomic and genomic characterization uncovers novel biology.</title>
        <authorList>
            <person name="Wiegand S."/>
            <person name="Jogler M."/>
            <person name="Boedeker C."/>
            <person name="Pinto D."/>
            <person name="Vollmers J."/>
            <person name="Rivas-Marin E."/>
            <person name="Kohn T."/>
            <person name="Peeters S.H."/>
            <person name="Heuer A."/>
            <person name="Rast P."/>
            <person name="Oberbeckmann S."/>
            <person name="Bunk B."/>
            <person name="Jeske O."/>
            <person name="Meyerdierks A."/>
            <person name="Storesund J.E."/>
            <person name="Kallscheuer N."/>
            <person name="Luecker S."/>
            <person name="Lage O.M."/>
            <person name="Pohl T."/>
            <person name="Merkel B.J."/>
            <person name="Hornburger P."/>
            <person name="Mueller R.-W."/>
            <person name="Bruemmer F."/>
            <person name="Labrenz M."/>
            <person name="Spormann A.M."/>
            <person name="Op den Camp H."/>
            <person name="Overmann J."/>
            <person name="Amann R."/>
            <person name="Jetten M.S.M."/>
            <person name="Mascher T."/>
            <person name="Medema M.H."/>
            <person name="Devos D.P."/>
            <person name="Kaster A.-K."/>
            <person name="Ovreas L."/>
            <person name="Rohde M."/>
            <person name="Galperin M.Y."/>
            <person name="Jogler C."/>
        </authorList>
    </citation>
    <scope>NUCLEOTIDE SEQUENCE [LARGE SCALE GENOMIC DNA]</scope>
    <source>
        <strain evidence="3 4">K23_9</strain>
    </source>
</reference>
<dbReference type="InterPro" id="IPR055170">
    <property type="entry name" value="GFO_IDH_MocA-like_dom"/>
</dbReference>
<keyword evidence="4" id="KW-1185">Reference proteome</keyword>
<gene>
    <name evidence="3" type="primary">ntdC_1</name>
    <name evidence="3" type="ORF">K239x_04480</name>
</gene>
<dbReference type="PANTHER" id="PTHR43708:SF3">
    <property type="entry name" value="OXIDOREDUCTASE"/>
    <property type="match status" value="1"/>
</dbReference>
<dbReference type="EC" id="1.1.1.361" evidence="3"/>
<dbReference type="PANTHER" id="PTHR43708">
    <property type="entry name" value="CONSERVED EXPRESSED OXIDOREDUCTASE (EUROFUNG)"/>
    <property type="match status" value="1"/>
</dbReference>
<dbReference type="Gene3D" id="3.30.360.10">
    <property type="entry name" value="Dihydrodipicolinate Reductase, domain 2"/>
    <property type="match status" value="1"/>
</dbReference>
<keyword evidence="3" id="KW-0560">Oxidoreductase</keyword>
<evidence type="ECO:0000313" key="4">
    <source>
        <dbReference type="Proteomes" id="UP000319817"/>
    </source>
</evidence>